<dbReference type="AlphaFoldDB" id="A0A9X0D9C4"/>
<gene>
    <name evidence="4" type="ORF">OS493_013514</name>
</gene>
<keyword evidence="3" id="KW-0949">S-adenosyl-L-methionine</keyword>
<evidence type="ECO:0000256" key="2">
    <source>
        <dbReference type="ARBA" id="ARBA00022679"/>
    </source>
</evidence>
<evidence type="ECO:0000256" key="3">
    <source>
        <dbReference type="ARBA" id="ARBA00022691"/>
    </source>
</evidence>
<dbReference type="GO" id="GO:0016433">
    <property type="term" value="F:rRNA (adenine) methyltransferase activity"/>
    <property type="evidence" value="ECO:0007669"/>
    <property type="project" value="TreeGrafter"/>
</dbReference>
<name>A0A9X0D9C4_9CNID</name>
<evidence type="ECO:0000313" key="4">
    <source>
        <dbReference type="EMBL" id="KAJ7392142.1"/>
    </source>
</evidence>
<sequence length="159" mass="18069">MEDKASQIATLEAKKEKIGGINAYQKASKLGEARHGSFNSAKWILKQMRALKKLPNTTEGTEEKLPKLRLLDVGALDNNYKKHVKWIQCKPIDLNPQSSAVLKADFLKLDSKEEFDVVVLSLVVNFEGDIRKRGDMLRKMSRTHSGSRLRVLLFCRFLV</sequence>
<reference evidence="4" key="1">
    <citation type="submission" date="2023-01" db="EMBL/GenBank/DDBJ databases">
        <title>Genome assembly of the deep-sea coral Lophelia pertusa.</title>
        <authorList>
            <person name="Herrera S."/>
            <person name="Cordes E."/>
        </authorList>
    </citation>
    <scope>NUCLEOTIDE SEQUENCE</scope>
    <source>
        <strain evidence="4">USNM1676648</strain>
        <tissue evidence="4">Polyp</tissue>
    </source>
</reference>
<dbReference type="Proteomes" id="UP001163046">
    <property type="component" value="Unassembled WGS sequence"/>
</dbReference>
<dbReference type="GO" id="GO:0005730">
    <property type="term" value="C:nucleolus"/>
    <property type="evidence" value="ECO:0007669"/>
    <property type="project" value="TreeGrafter"/>
</dbReference>
<dbReference type="EMBL" id="MU825402">
    <property type="protein sequence ID" value="KAJ7392142.1"/>
    <property type="molecule type" value="Genomic_DNA"/>
</dbReference>
<evidence type="ECO:0000313" key="5">
    <source>
        <dbReference type="Proteomes" id="UP001163046"/>
    </source>
</evidence>
<protein>
    <submittedName>
        <fullName evidence="4">Uncharacterized protein</fullName>
    </submittedName>
</protein>
<dbReference type="InterPro" id="IPR021867">
    <property type="entry name" value="Bmt2/SAMTOR"/>
</dbReference>
<proteinExistence type="predicted"/>
<dbReference type="OrthoDB" id="5954793at2759"/>
<keyword evidence="5" id="KW-1185">Reference proteome</keyword>
<accession>A0A9X0D9C4</accession>
<dbReference type="Pfam" id="PF11968">
    <property type="entry name" value="Bmt2"/>
    <property type="match status" value="1"/>
</dbReference>
<keyword evidence="2" id="KW-0808">Transferase</keyword>
<evidence type="ECO:0000256" key="1">
    <source>
        <dbReference type="ARBA" id="ARBA00022603"/>
    </source>
</evidence>
<dbReference type="PANTHER" id="PTHR21008:SF1">
    <property type="entry name" value="25S RRNA (ADENINE(2142)-N(1))-METHYLTRANSFERASE"/>
    <property type="match status" value="1"/>
</dbReference>
<dbReference type="PANTHER" id="PTHR21008">
    <property type="entry name" value="S-ADENOSYLMETHIONINE SENSOR UPSTREAM OF MTORC1-RELATED"/>
    <property type="match status" value="1"/>
</dbReference>
<keyword evidence="1" id="KW-0489">Methyltransferase</keyword>
<comment type="caution">
    <text evidence="4">The sequence shown here is derived from an EMBL/GenBank/DDBJ whole genome shotgun (WGS) entry which is preliminary data.</text>
</comment>
<organism evidence="4 5">
    <name type="scientific">Desmophyllum pertusum</name>
    <dbReference type="NCBI Taxonomy" id="174260"/>
    <lineage>
        <taxon>Eukaryota</taxon>
        <taxon>Metazoa</taxon>
        <taxon>Cnidaria</taxon>
        <taxon>Anthozoa</taxon>
        <taxon>Hexacorallia</taxon>
        <taxon>Scleractinia</taxon>
        <taxon>Caryophylliina</taxon>
        <taxon>Caryophylliidae</taxon>
        <taxon>Desmophyllum</taxon>
    </lineage>
</organism>